<dbReference type="EMBL" id="CP006585">
    <property type="protein sequence ID" value="AGW13667.1"/>
    <property type="molecule type" value="Genomic_DNA"/>
</dbReference>
<dbReference type="KEGG" id="dgg:DGI_1878"/>
<proteinExistence type="predicted"/>
<reference evidence="4" key="2">
    <citation type="submission" date="2013-07" db="EMBL/GenBank/DDBJ databases">
        <authorList>
            <person name="Morais-Silva F.O."/>
            <person name="Rezende A.M."/>
            <person name="Pimentel C."/>
            <person name="Resende D.M."/>
            <person name="Santos C.I."/>
            <person name="Clemente C."/>
            <person name="de Oliveira L.M."/>
            <person name="da Silva S.M."/>
            <person name="Costa D.A."/>
            <person name="Varela-Raposo A."/>
            <person name="Horacio E.C.A."/>
            <person name="Matos M."/>
            <person name="Flores O."/>
            <person name="Ruiz J.C."/>
            <person name="Rodrigues-Pousada C."/>
        </authorList>
    </citation>
    <scope>NUCLEOTIDE SEQUENCE [LARGE SCALE GENOMIC DNA]</scope>
    <source>
        <strain evidence="4">ATCC 19364 / DSM 1382 / NCIMB 9332 / VKM B-1759</strain>
    </source>
</reference>
<dbReference type="Pfam" id="PF07238">
    <property type="entry name" value="PilZ"/>
    <property type="match status" value="1"/>
</dbReference>
<evidence type="ECO:0000313" key="2">
    <source>
        <dbReference type="EMBL" id="AGW13602.1"/>
    </source>
</evidence>
<name>T2GCP1_MEGG1</name>
<dbReference type="EMBL" id="CP006585">
    <property type="protein sequence ID" value="AGW13602.1"/>
    <property type="molecule type" value="Genomic_DNA"/>
</dbReference>
<reference evidence="3 4" key="1">
    <citation type="journal article" date="2013" name="J. Bacteriol.">
        <title>Roles of HynAB and Ech, the only two hydrogenases found in the model sulfate reducer Desulfovibrio gigas.</title>
        <authorList>
            <person name="Morais-Silva F.O."/>
            <person name="Santos C.I."/>
            <person name="Rodrigues R."/>
            <person name="Pereira I.A."/>
            <person name="Rodrigues-Pousada C."/>
        </authorList>
    </citation>
    <scope>NUCLEOTIDE SEQUENCE [LARGE SCALE GENOMIC DNA]</scope>
    <source>
        <strain evidence="3">ATCC 19364</strain>
        <strain evidence="4">ATCC 19364 / DSM 1382 / NCIMB 9332 / VKM B-1759</strain>
    </source>
</reference>
<dbReference type="RefSeq" id="WP_021760477.1">
    <property type="nucleotide sequence ID" value="NC_022444.1"/>
</dbReference>
<sequence>MRMFCPQCNIFLAVGSLQPKTAFRCHNCSHRILPPAPNAAYFACPHCGLRRELSARHIGVLVKCSHCGQVSRTDSLYLPNQPPLEAAAPLAPPSRSVATPQERRRAMRHVLHDLTAYLGLLVGNADVQNISETGAGFAIASPEREFQVGEQLYADLLFQQELVIAKAPLVVVRHNATALGCRFELEDSSLQRRIRLLIDQGLLTEQYLRDPVALEFEKHAGRFQLREHDLY</sequence>
<evidence type="ECO:0000259" key="1">
    <source>
        <dbReference type="Pfam" id="PF07238"/>
    </source>
</evidence>
<dbReference type="AlphaFoldDB" id="T2GCP1"/>
<dbReference type="GO" id="GO:0035438">
    <property type="term" value="F:cyclic-di-GMP binding"/>
    <property type="evidence" value="ECO:0007669"/>
    <property type="project" value="InterPro"/>
</dbReference>
<accession>T2GCP1</accession>
<feature type="domain" description="PilZ" evidence="1">
    <location>
        <begin position="102"/>
        <end position="197"/>
    </location>
</feature>
<dbReference type="HOGENOM" id="CLU_1198232_0_0_7"/>
<dbReference type="PATRIC" id="fig|1121448.10.peg.1775"/>
<dbReference type="Proteomes" id="UP000016587">
    <property type="component" value="Chromosome"/>
</dbReference>
<dbReference type="InterPro" id="IPR009875">
    <property type="entry name" value="PilZ_domain"/>
</dbReference>
<dbReference type="SUPFAM" id="SSF141371">
    <property type="entry name" value="PilZ domain-like"/>
    <property type="match status" value="1"/>
</dbReference>
<keyword evidence="4" id="KW-1185">Reference proteome</keyword>
<evidence type="ECO:0000313" key="4">
    <source>
        <dbReference type="Proteomes" id="UP000016587"/>
    </source>
</evidence>
<gene>
    <name evidence="2" type="ORF">DGI_1806</name>
    <name evidence="3" type="ORF">DGI_1878</name>
</gene>
<organism evidence="3 4">
    <name type="scientific">Megalodesulfovibrio gigas (strain ATCC 19364 / DSM 1382 / NCIMB 9332 / VKM B-1759)</name>
    <name type="common">Desulfovibrio gigas</name>
    <dbReference type="NCBI Taxonomy" id="1121448"/>
    <lineage>
        <taxon>Bacteria</taxon>
        <taxon>Pseudomonadati</taxon>
        <taxon>Thermodesulfobacteriota</taxon>
        <taxon>Desulfovibrionia</taxon>
        <taxon>Desulfovibrionales</taxon>
        <taxon>Desulfovibrionaceae</taxon>
        <taxon>Megalodesulfovibrio</taxon>
    </lineage>
</organism>
<evidence type="ECO:0000313" key="3">
    <source>
        <dbReference type="EMBL" id="AGW13667.1"/>
    </source>
</evidence>
<protein>
    <recommendedName>
        <fullName evidence="1">PilZ domain-containing protein</fullName>
    </recommendedName>
</protein>
<dbReference type="KEGG" id="dgg:DGI_1806"/>